<evidence type="ECO:0000259" key="1">
    <source>
        <dbReference type="Pfam" id="PF12680"/>
    </source>
</evidence>
<evidence type="ECO:0000313" key="3">
    <source>
        <dbReference type="EMBL" id="GLS65134.1"/>
    </source>
</evidence>
<comment type="caution">
    <text evidence="2">The sequence shown here is derived from an EMBL/GenBank/DDBJ whole genome shotgun (WGS) entry which is preliminary data.</text>
</comment>
<dbReference type="InterPro" id="IPR037401">
    <property type="entry name" value="SnoaL-like"/>
</dbReference>
<gene>
    <name evidence="3" type="ORF">GCM10007888_35160</name>
    <name evidence="2" type="ORF">MOX02_53280</name>
</gene>
<keyword evidence="5" id="KW-1185">Reference proteome</keyword>
<sequence length="152" mass="17098">MIYSSIVEKAIRQSFDDVNNHRWDDAVKGLSPNAYHRVSGIHALGGERHGKQAVKQWFERMGRVFPTLHIEVDQVRVTGWPWNTTVFAKWRANAKLLDGRSSYVNNGIHVFNLRWGKVHSIEEYFDSQAADRALAIQAGAGLDEAAAKPIAS</sequence>
<dbReference type="SUPFAM" id="SSF54427">
    <property type="entry name" value="NTF2-like"/>
    <property type="match status" value="1"/>
</dbReference>
<dbReference type="OrthoDB" id="2988503at2"/>
<feature type="domain" description="SnoaL-like" evidence="1">
    <location>
        <begin position="11"/>
        <end position="118"/>
    </location>
</feature>
<reference evidence="2 4" key="3">
    <citation type="submission" date="2019-07" db="EMBL/GenBank/DDBJ databases">
        <title>Whole genome shotgun sequence of Methylobacterium oxalidis NBRC 107715.</title>
        <authorList>
            <person name="Hosoyama A."/>
            <person name="Uohara A."/>
            <person name="Ohji S."/>
            <person name="Ichikawa N."/>
        </authorList>
    </citation>
    <scope>NUCLEOTIDE SEQUENCE [LARGE SCALE GENOMIC DNA]</scope>
    <source>
        <strain evidence="2 4">NBRC 107715</strain>
    </source>
</reference>
<dbReference type="EMBL" id="BSPK01000062">
    <property type="protein sequence ID" value="GLS65134.1"/>
    <property type="molecule type" value="Genomic_DNA"/>
</dbReference>
<dbReference type="EMBL" id="BJZU01000145">
    <property type="protein sequence ID" value="GEP07290.1"/>
    <property type="molecule type" value="Genomic_DNA"/>
</dbReference>
<name>A0A512JBE7_9HYPH</name>
<dbReference type="AlphaFoldDB" id="A0A512JBE7"/>
<evidence type="ECO:0000313" key="2">
    <source>
        <dbReference type="EMBL" id="GEP07290.1"/>
    </source>
</evidence>
<dbReference type="Pfam" id="PF12680">
    <property type="entry name" value="SnoaL_2"/>
    <property type="match status" value="1"/>
</dbReference>
<dbReference type="RefSeq" id="WP_147028763.1">
    <property type="nucleotide sequence ID" value="NZ_BJZU01000145.1"/>
</dbReference>
<organism evidence="2 4">
    <name type="scientific">Methylobacterium oxalidis</name>
    <dbReference type="NCBI Taxonomy" id="944322"/>
    <lineage>
        <taxon>Bacteria</taxon>
        <taxon>Pseudomonadati</taxon>
        <taxon>Pseudomonadota</taxon>
        <taxon>Alphaproteobacteria</taxon>
        <taxon>Hyphomicrobiales</taxon>
        <taxon>Methylobacteriaceae</taxon>
        <taxon>Methylobacterium</taxon>
    </lineage>
</organism>
<reference evidence="5" key="2">
    <citation type="journal article" date="2019" name="Int. J. Syst. Evol. Microbiol.">
        <title>The Global Catalogue of Microorganisms (GCM) 10K type strain sequencing project: providing services to taxonomists for standard genome sequencing and annotation.</title>
        <authorList>
            <consortium name="The Broad Institute Genomics Platform"/>
            <consortium name="The Broad Institute Genome Sequencing Center for Infectious Disease"/>
            <person name="Wu L."/>
            <person name="Ma J."/>
        </authorList>
    </citation>
    <scope>NUCLEOTIDE SEQUENCE [LARGE SCALE GENOMIC DNA]</scope>
    <source>
        <strain evidence="5">NBRC 107715</strain>
    </source>
</reference>
<reference evidence="3" key="1">
    <citation type="journal article" date="2014" name="Int. J. Syst. Evol. Microbiol.">
        <title>Complete genome of a new Firmicutes species belonging to the dominant human colonic microbiota ('Ruminococcus bicirculans') reveals two chromosomes and a selective capacity to utilize plant glucans.</title>
        <authorList>
            <consortium name="NISC Comparative Sequencing Program"/>
            <person name="Wegmann U."/>
            <person name="Louis P."/>
            <person name="Goesmann A."/>
            <person name="Henrissat B."/>
            <person name="Duncan S.H."/>
            <person name="Flint H.J."/>
        </authorList>
    </citation>
    <scope>NUCLEOTIDE SEQUENCE</scope>
    <source>
        <strain evidence="3">NBRC 107715</strain>
    </source>
</reference>
<dbReference type="Proteomes" id="UP001156856">
    <property type="component" value="Unassembled WGS sequence"/>
</dbReference>
<accession>A0A512JBE7</accession>
<dbReference type="InterPro" id="IPR032710">
    <property type="entry name" value="NTF2-like_dom_sf"/>
</dbReference>
<proteinExistence type="predicted"/>
<protein>
    <recommendedName>
        <fullName evidence="1">SnoaL-like domain-containing protein</fullName>
    </recommendedName>
</protein>
<evidence type="ECO:0000313" key="5">
    <source>
        <dbReference type="Proteomes" id="UP001156856"/>
    </source>
</evidence>
<reference evidence="3" key="4">
    <citation type="submission" date="2023-01" db="EMBL/GenBank/DDBJ databases">
        <title>Draft genome sequence of Methylobacterium oxalidis strain NBRC 107715.</title>
        <authorList>
            <person name="Sun Q."/>
            <person name="Mori K."/>
        </authorList>
    </citation>
    <scope>NUCLEOTIDE SEQUENCE</scope>
    <source>
        <strain evidence="3">NBRC 107715</strain>
    </source>
</reference>
<dbReference type="Proteomes" id="UP000321960">
    <property type="component" value="Unassembled WGS sequence"/>
</dbReference>
<evidence type="ECO:0000313" key="4">
    <source>
        <dbReference type="Proteomes" id="UP000321960"/>
    </source>
</evidence>
<dbReference type="Gene3D" id="3.10.450.50">
    <property type="match status" value="1"/>
</dbReference>